<keyword evidence="3" id="KW-0747">Spliceosome</keyword>
<dbReference type="Proteomes" id="UP000681967">
    <property type="component" value="Unassembled WGS sequence"/>
</dbReference>
<organism evidence="5 7">
    <name type="scientific">Rotaria magnacalcarata</name>
    <dbReference type="NCBI Taxonomy" id="392030"/>
    <lineage>
        <taxon>Eukaryota</taxon>
        <taxon>Metazoa</taxon>
        <taxon>Spiralia</taxon>
        <taxon>Gnathifera</taxon>
        <taxon>Rotifera</taxon>
        <taxon>Eurotatoria</taxon>
        <taxon>Bdelloidea</taxon>
        <taxon>Philodinida</taxon>
        <taxon>Philodinidae</taxon>
        <taxon>Rotaria</taxon>
    </lineage>
</organism>
<dbReference type="EMBL" id="CAJOBJ010189265">
    <property type="protein sequence ID" value="CAF4947471.1"/>
    <property type="molecule type" value="Genomic_DNA"/>
</dbReference>
<keyword evidence="1 2" id="KW-0694">RNA-binding</keyword>
<proteinExistence type="inferred from homology"/>
<dbReference type="Proteomes" id="UP000681720">
    <property type="component" value="Unassembled WGS sequence"/>
</dbReference>
<keyword evidence="3" id="KW-0508">mRNA splicing</keyword>
<evidence type="ECO:0000313" key="6">
    <source>
        <dbReference type="EMBL" id="CAF4947471.1"/>
    </source>
</evidence>
<dbReference type="GO" id="GO:0003729">
    <property type="term" value="F:mRNA binding"/>
    <property type="evidence" value="ECO:0007669"/>
    <property type="project" value="TreeGrafter"/>
</dbReference>
<dbReference type="EMBL" id="CAJOBH010139291">
    <property type="protein sequence ID" value="CAF4797185.1"/>
    <property type="molecule type" value="Genomic_DNA"/>
</dbReference>
<evidence type="ECO:0000256" key="2">
    <source>
        <dbReference type="PROSITE-ProRule" id="PRU00117"/>
    </source>
</evidence>
<feature type="non-terminal residue" evidence="5">
    <location>
        <position position="1"/>
    </location>
</feature>
<dbReference type="InterPro" id="IPR036612">
    <property type="entry name" value="KH_dom_type_1_sf"/>
</dbReference>
<dbReference type="Gene3D" id="3.30.1370.10">
    <property type="entry name" value="K Homology domain, type 1"/>
    <property type="match status" value="1"/>
</dbReference>
<keyword evidence="3" id="KW-0862">Zinc</keyword>
<name>A0A8S3B598_9BILA</name>
<keyword evidence="3" id="KW-0479">Metal-binding</keyword>
<dbReference type="GO" id="GO:0045131">
    <property type="term" value="F:pre-mRNA branch point binding"/>
    <property type="evidence" value="ECO:0007669"/>
    <property type="project" value="UniProtKB-UniRule"/>
</dbReference>
<dbReference type="Pfam" id="PF22675">
    <property type="entry name" value="KH-I_KHDC4-BBP"/>
    <property type="match status" value="1"/>
</dbReference>
<dbReference type="InterPro" id="IPR045071">
    <property type="entry name" value="BBP-like"/>
</dbReference>
<dbReference type="PANTHER" id="PTHR11208:SF45">
    <property type="entry name" value="SPLICING FACTOR 1"/>
    <property type="match status" value="1"/>
</dbReference>
<comment type="similarity">
    <text evidence="3">Belongs to the BBP/SF1 family.</text>
</comment>
<gene>
    <name evidence="5" type="ORF">BYL167_LOCUS47982</name>
    <name evidence="6" type="ORF">GIL414_LOCUS54137</name>
</gene>
<feature type="domain" description="KHDC4/BBP-like KH-domain type I" evidence="4">
    <location>
        <begin position="12"/>
        <end position="47"/>
    </location>
</feature>
<dbReference type="PROSITE" id="PS50084">
    <property type="entry name" value="KH_TYPE_1"/>
    <property type="match status" value="1"/>
</dbReference>
<comment type="subcellular location">
    <subcellularLocation>
        <location evidence="3">Nucleus</location>
    </subcellularLocation>
</comment>
<dbReference type="GO" id="GO:0000398">
    <property type="term" value="P:mRNA splicing, via spliceosome"/>
    <property type="evidence" value="ECO:0007669"/>
    <property type="project" value="UniProtKB-UniRule"/>
</dbReference>
<dbReference type="PANTHER" id="PTHR11208">
    <property type="entry name" value="RNA-BINDING PROTEIN RELATED"/>
    <property type="match status" value="1"/>
</dbReference>
<keyword evidence="3" id="KW-0539">Nucleus</keyword>
<keyword evidence="3" id="KW-0863">Zinc-finger</keyword>
<evidence type="ECO:0000313" key="5">
    <source>
        <dbReference type="EMBL" id="CAF4797185.1"/>
    </source>
</evidence>
<sequence length="54" mass="6295">YIDKVMIPQEDHPSVNFVGLIIGPRGNTLKMLEKETNAKIIIRGKYSISYYNYY</sequence>
<comment type="function">
    <text evidence="3">Necessary for the splicing of pre-mRNA. Has a role in the recognition of the branch site (5'-UACUAAC-3'), the pyrimidine tract and the 3'-splice site at the 3'-end of introns.</text>
</comment>
<evidence type="ECO:0000256" key="1">
    <source>
        <dbReference type="ARBA" id="ARBA00022884"/>
    </source>
</evidence>
<dbReference type="GO" id="GO:0008270">
    <property type="term" value="F:zinc ion binding"/>
    <property type="evidence" value="ECO:0007669"/>
    <property type="project" value="UniProtKB-UniRule"/>
</dbReference>
<dbReference type="AlphaFoldDB" id="A0A8S3B598"/>
<evidence type="ECO:0000313" key="7">
    <source>
        <dbReference type="Proteomes" id="UP000681967"/>
    </source>
</evidence>
<dbReference type="InterPro" id="IPR055256">
    <property type="entry name" value="KH_1_KHDC4/BBP-like"/>
</dbReference>
<dbReference type="SUPFAM" id="SSF54791">
    <property type="entry name" value="Eukaryotic type KH-domain (KH-domain type I)"/>
    <property type="match status" value="1"/>
</dbReference>
<reference evidence="5" key="1">
    <citation type="submission" date="2021-02" db="EMBL/GenBank/DDBJ databases">
        <authorList>
            <person name="Nowell W R."/>
        </authorList>
    </citation>
    <scope>NUCLEOTIDE SEQUENCE</scope>
</reference>
<keyword evidence="3" id="KW-0507">mRNA processing</keyword>
<evidence type="ECO:0000256" key="3">
    <source>
        <dbReference type="RuleBase" id="RU367126"/>
    </source>
</evidence>
<dbReference type="GO" id="GO:0048024">
    <property type="term" value="P:regulation of mRNA splicing, via spliceosome"/>
    <property type="evidence" value="ECO:0007669"/>
    <property type="project" value="TreeGrafter"/>
</dbReference>
<dbReference type="GO" id="GO:0005681">
    <property type="term" value="C:spliceosomal complex"/>
    <property type="evidence" value="ECO:0007669"/>
    <property type="project" value="UniProtKB-KW"/>
</dbReference>
<comment type="caution">
    <text evidence="5">The sequence shown here is derived from an EMBL/GenBank/DDBJ whole genome shotgun (WGS) entry which is preliminary data.</text>
</comment>
<protein>
    <recommendedName>
        <fullName evidence="3">Branchpoint-bridging protein</fullName>
    </recommendedName>
</protein>
<evidence type="ECO:0000259" key="4">
    <source>
        <dbReference type="Pfam" id="PF22675"/>
    </source>
</evidence>
<accession>A0A8S3B598</accession>